<accession>A0AB34IG48</accession>
<protein>
    <submittedName>
        <fullName evidence="1">Uncharacterized protein</fullName>
    </submittedName>
</protein>
<dbReference type="Proteomes" id="UP001515480">
    <property type="component" value="Unassembled WGS sequence"/>
</dbReference>
<name>A0AB34IG48_PRYPA</name>
<dbReference type="EMBL" id="JBGBPQ010000026">
    <property type="protein sequence ID" value="KAL1499114.1"/>
    <property type="molecule type" value="Genomic_DNA"/>
</dbReference>
<evidence type="ECO:0000313" key="2">
    <source>
        <dbReference type="Proteomes" id="UP001515480"/>
    </source>
</evidence>
<gene>
    <name evidence="1" type="ORF">AB1Y20_013626</name>
</gene>
<proteinExistence type="predicted"/>
<comment type="caution">
    <text evidence="1">The sequence shown here is derived from an EMBL/GenBank/DDBJ whole genome shotgun (WGS) entry which is preliminary data.</text>
</comment>
<sequence length="417" mass="46075">MAKGRGRGRGRGGRQLNTLTAMNIQPLLKRTSEALGKYISVPGRYWDGCAAADKNKIYKCIVVEFAALHDFGRGGKRPAFLVKEMGESGTGSLEPGVASGTEFYMTYPSPFLQYYYEANPIEGAERSSSAAYEDNEIVIEDAMLGDGDVNDDAIEAHAEAAGVPLSKRPMRSTAAGNQDSIKKKQKVATEKFLIYEYIAKVSSELNLSGPARGSYTNKYVCRVELETGQKCGGSITLYQRGEGLAEVTSNAFTHMRQRAEAGCGAHKAALRKLDETNAKRVLVNGEYMTVHSFPEAFKHHVDYVYCRARGIFGAGMGTKPTFRDYVRGYEPRAVFPHPDTQFRIAVCIHELQQEEQQRRLRRLIVEFKNNPVPVGFFEACAVLQDLEGEDHIDSEPERNRKIAATVDSRSGASLGPF</sequence>
<dbReference type="AlphaFoldDB" id="A0AB34IG48"/>
<keyword evidence="2" id="KW-1185">Reference proteome</keyword>
<reference evidence="1 2" key="1">
    <citation type="journal article" date="2024" name="Science">
        <title>Giant polyketide synthase enzymes in the biosynthesis of giant marine polyether toxins.</title>
        <authorList>
            <person name="Fallon T.R."/>
            <person name="Shende V.V."/>
            <person name="Wierzbicki I.H."/>
            <person name="Pendleton A.L."/>
            <person name="Watervoot N.F."/>
            <person name="Auber R.P."/>
            <person name="Gonzalez D.J."/>
            <person name="Wisecaver J.H."/>
            <person name="Moore B.S."/>
        </authorList>
    </citation>
    <scope>NUCLEOTIDE SEQUENCE [LARGE SCALE GENOMIC DNA]</scope>
    <source>
        <strain evidence="1 2">12B1</strain>
    </source>
</reference>
<evidence type="ECO:0000313" key="1">
    <source>
        <dbReference type="EMBL" id="KAL1499114.1"/>
    </source>
</evidence>
<organism evidence="1 2">
    <name type="scientific">Prymnesium parvum</name>
    <name type="common">Toxic golden alga</name>
    <dbReference type="NCBI Taxonomy" id="97485"/>
    <lineage>
        <taxon>Eukaryota</taxon>
        <taxon>Haptista</taxon>
        <taxon>Haptophyta</taxon>
        <taxon>Prymnesiophyceae</taxon>
        <taxon>Prymnesiales</taxon>
        <taxon>Prymnesiaceae</taxon>
        <taxon>Prymnesium</taxon>
    </lineage>
</organism>